<gene>
    <name evidence="4" type="ORF">B9Z65_2973</name>
</gene>
<dbReference type="Pfam" id="PF06428">
    <property type="entry name" value="Sec2p"/>
    <property type="match status" value="1"/>
</dbReference>
<dbReference type="Gene3D" id="6.10.140.910">
    <property type="match status" value="1"/>
</dbReference>
<dbReference type="OrthoDB" id="1748564at2759"/>
<feature type="compositionally biased region" description="Polar residues" evidence="2">
    <location>
        <begin position="1"/>
        <end position="24"/>
    </location>
</feature>
<dbReference type="AlphaFoldDB" id="A0A2P7ZU31"/>
<dbReference type="STRING" id="40998.A0A2P7ZU31"/>
<name>A0A2P7ZU31_9PEZI</name>
<reference evidence="4 5" key="1">
    <citation type="submission" date="2017-05" db="EMBL/GenBank/DDBJ databases">
        <title>Draft genome sequence of Elsinoe australis.</title>
        <authorList>
            <person name="Cheng Q."/>
        </authorList>
    </citation>
    <scope>NUCLEOTIDE SEQUENCE [LARGE SCALE GENOMIC DNA]</scope>
    <source>
        <strain evidence="4 5">NL1</strain>
    </source>
</reference>
<sequence length="636" mass="70296">MASFNIPSGGSSAHPSDVRSSSPDKLQPRSAVIRAKSANEVPSMAAVANMPVSNGASPMDSEFLNTLPDPRTPSPTPRLRSPASENDLSGEVSMLSTKLINAINHSTNLDDTLQQSRIELDTAKRRIEELEAEARKHAEDIESGVLLKKAEVDAQIEQMRAELEEARREREASDKAKRGMETELENLTASLFEEANNMVADARRETEAAEKRTAQFRSQLQDTETLLSSQQEQLQDLKGVMEKLSSERDENEPLPHLSTAPSTPATDANKMSRILDALPLSPGMPGEVAPDHPLRFSHLLHPVLRNDLPTYNDFAELLRTSRAINSVSHQRSSSGHVSRSPSSLAANPAASSSSPHLPGSFNTPLGANITSPSAPGSPALPPLKESKFFKRALTEDIEPTLRLDLAPGLSWLARRTVLTSITAGALVIEPFAPSSKLYGPVYACALCGEDRRQDIYARRHRFRTSEDVSAQRYPLCEWCVNRLRATCDFAAFLRMCRDGTWKAGTEEEIRSAWEEAVRLRERMFWGRIGGGVVPSVVREAQSLTEKERKSRDEERVRESMERAEREAAEDAEEGRRNNVVVVEPGKKTPAVQLSTPPMRTGNPFEERREEESAEDPDMTPVKEKRDVIGDGEAKEE</sequence>
<keyword evidence="5" id="KW-1185">Reference proteome</keyword>
<protein>
    <submittedName>
        <fullName evidence="4">Rab guanine nucleotide exchange factor sec2</fullName>
    </submittedName>
</protein>
<feature type="domain" description="GDP/GTP exchange factor Sec2 N-terminal" evidence="3">
    <location>
        <begin position="107"/>
        <end position="244"/>
    </location>
</feature>
<dbReference type="Pfam" id="PF25555">
    <property type="entry name" value="RAB3A-like_C"/>
    <property type="match status" value="1"/>
</dbReference>
<dbReference type="InterPro" id="IPR040351">
    <property type="entry name" value="RAB3IL/RAB3IP/Sec2"/>
</dbReference>
<evidence type="ECO:0000259" key="3">
    <source>
        <dbReference type="Pfam" id="PF06428"/>
    </source>
</evidence>
<dbReference type="CDD" id="cd21044">
    <property type="entry name" value="Rab11BD_RAB3IP_like"/>
    <property type="match status" value="1"/>
</dbReference>
<feature type="region of interest" description="Disordered" evidence="2">
    <location>
        <begin position="329"/>
        <end position="382"/>
    </location>
</feature>
<feature type="compositionally biased region" description="Basic and acidic residues" evidence="2">
    <location>
        <begin position="544"/>
        <end position="576"/>
    </location>
</feature>
<feature type="compositionally biased region" description="Polar residues" evidence="2">
    <location>
        <begin position="361"/>
        <end position="370"/>
    </location>
</feature>
<feature type="compositionally biased region" description="Basic and acidic residues" evidence="2">
    <location>
        <begin position="620"/>
        <end position="636"/>
    </location>
</feature>
<dbReference type="GO" id="GO:0070319">
    <property type="term" value="C:Golgi to plasma membrane transport vesicle"/>
    <property type="evidence" value="ECO:0007669"/>
    <property type="project" value="TreeGrafter"/>
</dbReference>
<accession>A0A2P7ZU31</accession>
<comment type="caution">
    <text evidence="4">The sequence shown here is derived from an EMBL/GenBank/DDBJ whole genome shotgun (WGS) entry which is preliminary data.</text>
</comment>
<feature type="region of interest" description="Disordered" evidence="2">
    <location>
        <begin position="541"/>
        <end position="636"/>
    </location>
</feature>
<dbReference type="SUPFAM" id="SSF144284">
    <property type="entry name" value="Sec2 N-terminal region"/>
    <property type="match status" value="1"/>
</dbReference>
<organism evidence="4 5">
    <name type="scientific">Elsinoe australis</name>
    <dbReference type="NCBI Taxonomy" id="40998"/>
    <lineage>
        <taxon>Eukaryota</taxon>
        <taxon>Fungi</taxon>
        <taxon>Dikarya</taxon>
        <taxon>Ascomycota</taxon>
        <taxon>Pezizomycotina</taxon>
        <taxon>Dothideomycetes</taxon>
        <taxon>Dothideomycetidae</taxon>
        <taxon>Myriangiales</taxon>
        <taxon>Elsinoaceae</taxon>
        <taxon>Elsinoe</taxon>
    </lineage>
</organism>
<evidence type="ECO:0000313" key="5">
    <source>
        <dbReference type="Proteomes" id="UP000243723"/>
    </source>
</evidence>
<proteinExistence type="predicted"/>
<evidence type="ECO:0000313" key="4">
    <source>
        <dbReference type="EMBL" id="PSK51706.1"/>
    </source>
</evidence>
<feature type="compositionally biased region" description="Basic and acidic residues" evidence="2">
    <location>
        <begin position="243"/>
        <end position="253"/>
    </location>
</feature>
<keyword evidence="1" id="KW-0175">Coiled coil</keyword>
<dbReference type="InterPro" id="IPR009449">
    <property type="entry name" value="Sec2_N"/>
</dbReference>
<feature type="region of interest" description="Disordered" evidence="2">
    <location>
        <begin position="243"/>
        <end position="268"/>
    </location>
</feature>
<evidence type="ECO:0000256" key="2">
    <source>
        <dbReference type="SAM" id="MobiDB-lite"/>
    </source>
</evidence>
<dbReference type="EMBL" id="NHZQ01000121">
    <property type="protein sequence ID" value="PSK51706.1"/>
    <property type="molecule type" value="Genomic_DNA"/>
</dbReference>
<dbReference type="GO" id="GO:0005085">
    <property type="term" value="F:guanyl-nucleotide exchange factor activity"/>
    <property type="evidence" value="ECO:0007669"/>
    <property type="project" value="InterPro"/>
</dbReference>
<dbReference type="PANTHER" id="PTHR14430:SF0">
    <property type="entry name" value="SEC2P DOMAIN-CONTAINING PROTEIN"/>
    <property type="match status" value="1"/>
</dbReference>
<dbReference type="GO" id="GO:0006887">
    <property type="term" value="P:exocytosis"/>
    <property type="evidence" value="ECO:0007669"/>
    <property type="project" value="TreeGrafter"/>
</dbReference>
<evidence type="ECO:0000256" key="1">
    <source>
        <dbReference type="ARBA" id="ARBA00023054"/>
    </source>
</evidence>
<dbReference type="Proteomes" id="UP000243723">
    <property type="component" value="Unassembled WGS sequence"/>
</dbReference>
<dbReference type="GO" id="GO:0051286">
    <property type="term" value="C:cell tip"/>
    <property type="evidence" value="ECO:0007669"/>
    <property type="project" value="TreeGrafter"/>
</dbReference>
<feature type="region of interest" description="Disordered" evidence="2">
    <location>
        <begin position="1"/>
        <end position="88"/>
    </location>
</feature>
<dbReference type="PANTHER" id="PTHR14430">
    <property type="entry name" value="RABIN3-RELATED"/>
    <property type="match status" value="1"/>
</dbReference>
<feature type="compositionally biased region" description="Low complexity" evidence="2">
    <location>
        <begin position="329"/>
        <end position="360"/>
    </location>
</feature>